<evidence type="ECO:0000256" key="4">
    <source>
        <dbReference type="ARBA" id="ARBA00023004"/>
    </source>
</evidence>
<dbReference type="Proteomes" id="UP000190896">
    <property type="component" value="Unassembled WGS sequence"/>
</dbReference>
<dbReference type="PANTHER" id="PTHR43409:SF7">
    <property type="entry name" value="BLL1977 PROTEIN"/>
    <property type="match status" value="1"/>
</dbReference>
<dbReference type="InterPro" id="IPR058240">
    <property type="entry name" value="rSAM_sf"/>
</dbReference>
<evidence type="ECO:0000256" key="3">
    <source>
        <dbReference type="ARBA" id="ARBA00022723"/>
    </source>
</evidence>
<dbReference type="PANTHER" id="PTHR43409">
    <property type="entry name" value="ANAEROBIC MAGNESIUM-PROTOPORPHYRIN IX MONOMETHYL ESTER CYCLASE-RELATED"/>
    <property type="match status" value="1"/>
</dbReference>
<keyword evidence="2" id="KW-0949">S-adenosyl-L-methionine</keyword>
<name>A0A1T2KVI9_9GAMM</name>
<dbReference type="SFLD" id="SFLDG01082">
    <property type="entry name" value="B12-binding_domain_containing"/>
    <property type="match status" value="1"/>
</dbReference>
<keyword evidence="3" id="KW-0479">Metal-binding</keyword>
<dbReference type="Pfam" id="PF04055">
    <property type="entry name" value="Radical_SAM"/>
    <property type="match status" value="1"/>
</dbReference>
<dbReference type="SUPFAM" id="SSF102114">
    <property type="entry name" value="Radical SAM enzymes"/>
    <property type="match status" value="1"/>
</dbReference>
<dbReference type="GO" id="GO:0051536">
    <property type="term" value="F:iron-sulfur cluster binding"/>
    <property type="evidence" value="ECO:0007669"/>
    <property type="project" value="UniProtKB-KW"/>
</dbReference>
<accession>A0A1T2KVI9</accession>
<sequence length="503" mass="56932">MIMKLTFISPRLAIQKDDFLGSGVPYWPVELATLAAFAREQGDDVSLIDLFGNNPKQLSDAGEYYLQGDQISGYLDGEIIQKAEAFLIFAISYMSHQEILSIIENLKESVPDIPIAILENSQAVTAYSLQRVKSEYFYAGADLLICGEPYFNWDAIKLQLVKRGSVQVAKNLITRTSTHVPERISVKGMYYPTPAWDLVNLPGYWSLPYSHGPKTPKYLPILTSRGCPYPCDFCIVPETNNRSWHGNDPDQVVEEIIALRDSFGVYDFQVEDLNPTVKCERWEKICELLAKRKANIRFYFVSGTKAETLRIKSIPLFAKAGCRYISISPETGSNELLQVIGKKFNHEHGTNLITACRVNRIRTQACLLVGHPKESEKDFKASMDYLTHMVKAGLDEIAVFVVSPFAGSKLHAKKAITLNDDAALISFSPKGRANYIALQNRRKALIRRFFVLKLHKGMDLWLQGIRSLFGTPETKMENLPRRVAFIYMRVLLFRVAKSLSRRL</sequence>
<dbReference type="AlphaFoldDB" id="A0A1T2KVI9"/>
<evidence type="ECO:0000313" key="8">
    <source>
        <dbReference type="Proteomes" id="UP000190896"/>
    </source>
</evidence>
<keyword evidence="8" id="KW-1185">Reference proteome</keyword>
<comment type="caution">
    <text evidence="7">The sequence shown here is derived from an EMBL/GenBank/DDBJ whole genome shotgun (WGS) entry which is preliminary data.</text>
</comment>
<protein>
    <recommendedName>
        <fullName evidence="6">Radical SAM core domain-containing protein</fullName>
    </recommendedName>
</protein>
<dbReference type="InterPro" id="IPR051198">
    <property type="entry name" value="BchE-like"/>
</dbReference>
<dbReference type="CDD" id="cd01335">
    <property type="entry name" value="Radical_SAM"/>
    <property type="match status" value="1"/>
</dbReference>
<feature type="domain" description="Radical SAM core" evidence="6">
    <location>
        <begin position="211"/>
        <end position="447"/>
    </location>
</feature>
<keyword evidence="5" id="KW-0411">Iron-sulfur</keyword>
<dbReference type="SMART" id="SM00729">
    <property type="entry name" value="Elp3"/>
    <property type="match status" value="1"/>
</dbReference>
<reference evidence="7 8" key="1">
    <citation type="submission" date="2016-11" db="EMBL/GenBank/DDBJ databases">
        <title>Mixed transmission modes and dynamic genome evolution in an obligate animal-bacterial symbiosis.</title>
        <authorList>
            <person name="Russell S.L."/>
            <person name="Corbett-Detig R.B."/>
            <person name="Cavanaugh C.M."/>
        </authorList>
    </citation>
    <scope>NUCLEOTIDE SEQUENCE [LARGE SCALE GENOMIC DNA]</scope>
    <source>
        <strain evidence="7">Se-Cadez</strain>
    </source>
</reference>
<evidence type="ECO:0000256" key="2">
    <source>
        <dbReference type="ARBA" id="ARBA00022691"/>
    </source>
</evidence>
<organism evidence="7 8">
    <name type="scientific">Solemya velesiana gill symbiont</name>
    <dbReference type="NCBI Taxonomy" id="1918948"/>
    <lineage>
        <taxon>Bacteria</taxon>
        <taxon>Pseudomonadati</taxon>
        <taxon>Pseudomonadota</taxon>
        <taxon>Gammaproteobacteria</taxon>
        <taxon>sulfur-oxidizing symbionts</taxon>
    </lineage>
</organism>
<dbReference type="GO" id="GO:0003824">
    <property type="term" value="F:catalytic activity"/>
    <property type="evidence" value="ECO:0007669"/>
    <property type="project" value="InterPro"/>
</dbReference>
<dbReference type="InterPro" id="IPR023404">
    <property type="entry name" value="rSAM_horseshoe"/>
</dbReference>
<dbReference type="EMBL" id="MPRJ01000027">
    <property type="protein sequence ID" value="OOZ36746.1"/>
    <property type="molecule type" value="Genomic_DNA"/>
</dbReference>
<dbReference type="InterPro" id="IPR007197">
    <property type="entry name" value="rSAM"/>
</dbReference>
<dbReference type="InterPro" id="IPR006638">
    <property type="entry name" value="Elp3/MiaA/NifB-like_rSAM"/>
</dbReference>
<dbReference type="SFLD" id="SFLDS00029">
    <property type="entry name" value="Radical_SAM"/>
    <property type="match status" value="1"/>
</dbReference>
<evidence type="ECO:0000259" key="6">
    <source>
        <dbReference type="PROSITE" id="PS51918"/>
    </source>
</evidence>
<dbReference type="GO" id="GO:0046872">
    <property type="term" value="F:metal ion binding"/>
    <property type="evidence" value="ECO:0007669"/>
    <property type="project" value="UniProtKB-KW"/>
</dbReference>
<dbReference type="PROSITE" id="PS51918">
    <property type="entry name" value="RADICAL_SAM"/>
    <property type="match status" value="1"/>
</dbReference>
<dbReference type="Gene3D" id="3.80.30.20">
    <property type="entry name" value="tm_1862 like domain"/>
    <property type="match status" value="1"/>
</dbReference>
<evidence type="ECO:0000256" key="1">
    <source>
        <dbReference type="ARBA" id="ARBA00001966"/>
    </source>
</evidence>
<evidence type="ECO:0000256" key="5">
    <source>
        <dbReference type="ARBA" id="ARBA00023014"/>
    </source>
</evidence>
<evidence type="ECO:0000313" key="7">
    <source>
        <dbReference type="EMBL" id="OOZ36746.1"/>
    </source>
</evidence>
<proteinExistence type="predicted"/>
<keyword evidence="4" id="KW-0408">Iron</keyword>
<comment type="cofactor">
    <cofactor evidence="1">
        <name>[4Fe-4S] cluster</name>
        <dbReference type="ChEBI" id="CHEBI:49883"/>
    </cofactor>
</comment>
<gene>
    <name evidence="7" type="ORF">BOW51_05595</name>
</gene>